<feature type="transmembrane region" description="Helical" evidence="7">
    <location>
        <begin position="20"/>
        <end position="40"/>
    </location>
</feature>
<evidence type="ECO:0000256" key="5">
    <source>
        <dbReference type="ARBA" id="ARBA00022989"/>
    </source>
</evidence>
<dbReference type="PANTHER" id="PTHR30589">
    <property type="entry name" value="PROLIPOPROTEIN DIACYLGLYCERYL TRANSFERASE"/>
    <property type="match status" value="1"/>
</dbReference>
<name>A0A0G1XPD0_9BACT</name>
<sequence length="228" mass="25528">MIPYFGATMFHLGPIPIQVWGTFVALGVLVGTATAAWLARRRGQDTKVIWDTAFWALLGAMIGARIFHVLAYNPAYFFEHPWKLFAVWEGGESVIGGLIGGAIAGIWYLRRRKLNVLAYSDTALFGLPIGYAIGRIGCFLIHDHPGTLTHFLLGVRYPDGVRHDLGLYASINGFILAGIFYLLYRKKAPMGAYTVTFLLWYGLTRFFLDFLSFSAKSSEQFRKLSALY</sequence>
<dbReference type="GO" id="GO:0008961">
    <property type="term" value="F:phosphatidylglycerol-prolipoprotein diacylglyceryl transferase activity"/>
    <property type="evidence" value="ECO:0007669"/>
    <property type="project" value="InterPro"/>
</dbReference>
<feature type="transmembrane region" description="Helical" evidence="7">
    <location>
        <begin position="93"/>
        <end position="110"/>
    </location>
</feature>
<feature type="transmembrane region" description="Helical" evidence="7">
    <location>
        <begin position="165"/>
        <end position="184"/>
    </location>
</feature>
<comment type="caution">
    <text evidence="8">The sequence shown here is derived from an EMBL/GenBank/DDBJ whole genome shotgun (WGS) entry which is preliminary data.</text>
</comment>
<dbReference type="GO" id="GO:0042158">
    <property type="term" value="P:lipoprotein biosynthetic process"/>
    <property type="evidence" value="ECO:0007669"/>
    <property type="project" value="InterPro"/>
</dbReference>
<feature type="transmembrane region" description="Helical" evidence="7">
    <location>
        <begin position="191"/>
        <end position="208"/>
    </location>
</feature>
<evidence type="ECO:0000256" key="4">
    <source>
        <dbReference type="ARBA" id="ARBA00022692"/>
    </source>
</evidence>
<accession>A0A0G1XPD0</accession>
<comment type="similarity">
    <text evidence="1">Belongs to the Lgt family.</text>
</comment>
<gene>
    <name evidence="8" type="ORF">UY77_C0015G0010</name>
</gene>
<protein>
    <submittedName>
        <fullName evidence="8">Prolipoprotein diacylglyceryl transferase</fullName>
    </submittedName>
</protein>
<evidence type="ECO:0000256" key="6">
    <source>
        <dbReference type="ARBA" id="ARBA00023136"/>
    </source>
</evidence>
<evidence type="ECO:0000256" key="3">
    <source>
        <dbReference type="ARBA" id="ARBA00022679"/>
    </source>
</evidence>
<keyword evidence="5 7" id="KW-1133">Transmembrane helix</keyword>
<dbReference type="Proteomes" id="UP000034711">
    <property type="component" value="Unassembled WGS sequence"/>
</dbReference>
<keyword evidence="3 8" id="KW-0808">Transferase</keyword>
<feature type="transmembrane region" description="Helical" evidence="7">
    <location>
        <begin position="122"/>
        <end position="142"/>
    </location>
</feature>
<dbReference type="GO" id="GO:0005886">
    <property type="term" value="C:plasma membrane"/>
    <property type="evidence" value="ECO:0007669"/>
    <property type="project" value="InterPro"/>
</dbReference>
<dbReference type="InterPro" id="IPR001640">
    <property type="entry name" value="Lgt"/>
</dbReference>
<proteinExistence type="inferred from homology"/>
<dbReference type="PANTHER" id="PTHR30589:SF0">
    <property type="entry name" value="PHOSPHATIDYLGLYCEROL--PROLIPOPROTEIN DIACYLGLYCERYL TRANSFERASE"/>
    <property type="match status" value="1"/>
</dbReference>
<evidence type="ECO:0000313" key="9">
    <source>
        <dbReference type="Proteomes" id="UP000034711"/>
    </source>
</evidence>
<evidence type="ECO:0000256" key="7">
    <source>
        <dbReference type="SAM" id="Phobius"/>
    </source>
</evidence>
<evidence type="ECO:0000256" key="1">
    <source>
        <dbReference type="ARBA" id="ARBA00007150"/>
    </source>
</evidence>
<organism evidence="8 9">
    <name type="scientific">Candidatus Uhrbacteria bacterium GW2011_GWA2_53_10</name>
    <dbReference type="NCBI Taxonomy" id="1618980"/>
    <lineage>
        <taxon>Bacteria</taxon>
        <taxon>Candidatus Uhriibacteriota</taxon>
    </lineage>
</organism>
<keyword evidence="8" id="KW-0449">Lipoprotein</keyword>
<feature type="transmembrane region" description="Helical" evidence="7">
    <location>
        <begin position="52"/>
        <end position="73"/>
    </location>
</feature>
<keyword evidence="6 7" id="KW-0472">Membrane</keyword>
<dbReference type="AlphaFoldDB" id="A0A0G1XPD0"/>
<keyword evidence="4 7" id="KW-0812">Transmembrane</keyword>
<dbReference type="EMBL" id="LCRI01000015">
    <property type="protein sequence ID" value="KKW32725.1"/>
    <property type="molecule type" value="Genomic_DNA"/>
</dbReference>
<reference evidence="8 9" key="1">
    <citation type="journal article" date="2015" name="Nature">
        <title>rRNA introns, odd ribosomes, and small enigmatic genomes across a large radiation of phyla.</title>
        <authorList>
            <person name="Brown C.T."/>
            <person name="Hug L.A."/>
            <person name="Thomas B.C."/>
            <person name="Sharon I."/>
            <person name="Castelle C.J."/>
            <person name="Singh A."/>
            <person name="Wilkins M.J."/>
            <person name="Williams K.H."/>
            <person name="Banfield J.F."/>
        </authorList>
    </citation>
    <scope>NUCLEOTIDE SEQUENCE [LARGE SCALE GENOMIC DNA]</scope>
</reference>
<evidence type="ECO:0000313" key="8">
    <source>
        <dbReference type="EMBL" id="KKW32725.1"/>
    </source>
</evidence>
<dbReference type="Pfam" id="PF01790">
    <property type="entry name" value="LGT"/>
    <property type="match status" value="1"/>
</dbReference>
<evidence type="ECO:0000256" key="2">
    <source>
        <dbReference type="ARBA" id="ARBA00022475"/>
    </source>
</evidence>
<keyword evidence="2" id="KW-1003">Cell membrane</keyword>